<dbReference type="EMBL" id="QEAM01000069">
    <property type="protein sequence ID" value="TPX47766.1"/>
    <property type="molecule type" value="Genomic_DNA"/>
</dbReference>
<sequence length="469" mass="52198">MQPRKAVVPGGAALGSQRHASCRVLSTKWPALSRAHLVILSMEYTAGTRMMYCVLPLSGPWDHHRIHSASTASIPRTTSRGCDWHPSMLPNRPRPTAHSYPSPLPPNANRPPFPPTNSSQYPLNPPIHAPVPQHASPSHPPSMPSNLAATKISSFNQPPHAVIMPNPSPVMGNAYGPPPGVPLHMYNTAQAPPSTMPPPHNTSPGYRPNQQQQLSPDMWASQTWHELQGSAAGQIGLQFTNQALQQGQQMVSQNINRWINIPYLKYYFNVNNIYVASKLQVLLFPYRHKSWARLVKRSEHDGHMEGYKSPREDINAPDLYIPSMSFVTYILLVGILMGQQDKFHPEVLGISSTTALLVVIFEILFVKLGCYLLNVAGDVPWLDMIAYCGYQFVGLIFVEMARLTSPPWVVYVTFAYTMISFGFFVLRSLRYIVQPESTHTVQINALEIGGLPMLDWSGDHNICVDTSDI</sequence>
<dbReference type="GO" id="GO:0005793">
    <property type="term" value="C:endoplasmic reticulum-Golgi intermediate compartment"/>
    <property type="evidence" value="ECO:0007669"/>
    <property type="project" value="TreeGrafter"/>
</dbReference>
<dbReference type="VEuPathDB" id="FungiDB:SeMB42_g03333"/>
<evidence type="ECO:0000256" key="3">
    <source>
        <dbReference type="ARBA" id="ARBA00009727"/>
    </source>
</evidence>
<dbReference type="Proteomes" id="UP000320475">
    <property type="component" value="Unassembled WGS sequence"/>
</dbReference>
<feature type="compositionally biased region" description="Polar residues" evidence="11">
    <location>
        <begin position="202"/>
        <end position="212"/>
    </location>
</feature>
<feature type="transmembrane region" description="Helical" evidence="12">
    <location>
        <begin position="350"/>
        <end position="374"/>
    </location>
</feature>
<keyword evidence="7" id="KW-0653">Protein transport</keyword>
<comment type="caution">
    <text evidence="13">The sequence shown here is derived from an EMBL/GenBank/DDBJ whole genome shotgun (WGS) entry which is preliminary data.</text>
</comment>
<evidence type="ECO:0000313" key="14">
    <source>
        <dbReference type="Proteomes" id="UP000320475"/>
    </source>
</evidence>
<evidence type="ECO:0000256" key="11">
    <source>
        <dbReference type="SAM" id="MobiDB-lite"/>
    </source>
</evidence>
<proteinExistence type="inferred from homology"/>
<comment type="subcellular location">
    <subcellularLocation>
        <location evidence="1">Endoplasmic reticulum membrane</location>
        <topology evidence="1">Multi-pass membrane protein</topology>
    </subcellularLocation>
    <subcellularLocation>
        <location evidence="2">Golgi apparatus membrane</location>
        <topology evidence="2">Multi-pass membrane protein</topology>
    </subcellularLocation>
</comment>
<dbReference type="PANTHER" id="PTHR14083:SF0">
    <property type="entry name" value="YIP1D-INTERACTING FACTOR 1, ISOFORM C"/>
    <property type="match status" value="1"/>
</dbReference>
<dbReference type="GO" id="GO:0005789">
    <property type="term" value="C:endoplasmic reticulum membrane"/>
    <property type="evidence" value="ECO:0007669"/>
    <property type="project" value="UniProtKB-SubCell"/>
</dbReference>
<evidence type="ECO:0000256" key="6">
    <source>
        <dbReference type="ARBA" id="ARBA00022824"/>
    </source>
</evidence>
<dbReference type="GO" id="GO:0006888">
    <property type="term" value="P:endoplasmic reticulum to Golgi vesicle-mediated transport"/>
    <property type="evidence" value="ECO:0007669"/>
    <property type="project" value="InterPro"/>
</dbReference>
<dbReference type="GO" id="GO:0000139">
    <property type="term" value="C:Golgi membrane"/>
    <property type="evidence" value="ECO:0007669"/>
    <property type="project" value="UniProtKB-SubCell"/>
</dbReference>
<keyword evidence="5 12" id="KW-0812">Transmembrane</keyword>
<comment type="similarity">
    <text evidence="3">Belongs to the YIF1 family.</text>
</comment>
<keyword evidence="6" id="KW-0256">Endoplasmic reticulum</keyword>
<keyword evidence="9" id="KW-0333">Golgi apparatus</keyword>
<dbReference type="Pfam" id="PF03878">
    <property type="entry name" value="YIF1"/>
    <property type="match status" value="1"/>
</dbReference>
<evidence type="ECO:0000256" key="10">
    <source>
        <dbReference type="ARBA" id="ARBA00023136"/>
    </source>
</evidence>
<feature type="transmembrane region" description="Helical" evidence="12">
    <location>
        <begin position="408"/>
        <end position="426"/>
    </location>
</feature>
<evidence type="ECO:0000256" key="2">
    <source>
        <dbReference type="ARBA" id="ARBA00004653"/>
    </source>
</evidence>
<evidence type="ECO:0000256" key="12">
    <source>
        <dbReference type="SAM" id="Phobius"/>
    </source>
</evidence>
<keyword evidence="4" id="KW-0813">Transport</keyword>
<dbReference type="GO" id="GO:0030134">
    <property type="term" value="C:COPII-coated ER to Golgi transport vesicle"/>
    <property type="evidence" value="ECO:0007669"/>
    <property type="project" value="TreeGrafter"/>
</dbReference>
<dbReference type="InterPro" id="IPR005578">
    <property type="entry name" value="Yif1_fam"/>
</dbReference>
<keyword evidence="10 12" id="KW-0472">Membrane</keyword>
<evidence type="ECO:0000313" key="13">
    <source>
        <dbReference type="EMBL" id="TPX47766.1"/>
    </source>
</evidence>
<name>A0A507D8G7_9FUNG</name>
<feature type="region of interest" description="Disordered" evidence="11">
    <location>
        <begin position="192"/>
        <end position="212"/>
    </location>
</feature>
<protein>
    <submittedName>
        <fullName evidence="13">Uncharacterized protein</fullName>
    </submittedName>
</protein>
<evidence type="ECO:0000256" key="9">
    <source>
        <dbReference type="ARBA" id="ARBA00023034"/>
    </source>
</evidence>
<feature type="region of interest" description="Disordered" evidence="11">
    <location>
        <begin position="72"/>
        <end position="149"/>
    </location>
</feature>
<dbReference type="GO" id="GO:0015031">
    <property type="term" value="P:protein transport"/>
    <property type="evidence" value="ECO:0007669"/>
    <property type="project" value="UniProtKB-KW"/>
</dbReference>
<evidence type="ECO:0000256" key="1">
    <source>
        <dbReference type="ARBA" id="ARBA00004477"/>
    </source>
</evidence>
<organism evidence="13 14">
    <name type="scientific">Synchytrium endobioticum</name>
    <dbReference type="NCBI Taxonomy" id="286115"/>
    <lineage>
        <taxon>Eukaryota</taxon>
        <taxon>Fungi</taxon>
        <taxon>Fungi incertae sedis</taxon>
        <taxon>Chytridiomycota</taxon>
        <taxon>Chytridiomycota incertae sedis</taxon>
        <taxon>Chytridiomycetes</taxon>
        <taxon>Synchytriales</taxon>
        <taxon>Synchytriaceae</taxon>
        <taxon>Synchytrium</taxon>
    </lineage>
</organism>
<keyword evidence="8 12" id="KW-1133">Transmembrane helix</keyword>
<evidence type="ECO:0000256" key="7">
    <source>
        <dbReference type="ARBA" id="ARBA00022927"/>
    </source>
</evidence>
<evidence type="ECO:0000256" key="4">
    <source>
        <dbReference type="ARBA" id="ARBA00022448"/>
    </source>
</evidence>
<feature type="transmembrane region" description="Helical" evidence="12">
    <location>
        <begin position="319"/>
        <end position="338"/>
    </location>
</feature>
<dbReference type="OrthoDB" id="337750at2759"/>
<accession>A0A507D8G7</accession>
<evidence type="ECO:0000256" key="8">
    <source>
        <dbReference type="ARBA" id="ARBA00022989"/>
    </source>
</evidence>
<dbReference type="PANTHER" id="PTHR14083">
    <property type="entry name" value="YIP1 INTERACTING FACTOR HOMOLOG YIF1 PROTEIN"/>
    <property type="match status" value="1"/>
</dbReference>
<dbReference type="AlphaFoldDB" id="A0A507D8G7"/>
<gene>
    <name evidence="13" type="ORF">SeLEV6574_g02468</name>
</gene>
<feature type="compositionally biased region" description="Pro residues" evidence="11">
    <location>
        <begin position="102"/>
        <end position="115"/>
    </location>
</feature>
<reference evidence="13 14" key="1">
    <citation type="journal article" date="2019" name="Sci. Rep.">
        <title>Comparative genomics of chytrid fungi reveal insights into the obligate biotrophic and pathogenic lifestyle of Synchytrium endobioticum.</title>
        <authorList>
            <person name="van de Vossenberg B.T.L.H."/>
            <person name="Warris S."/>
            <person name="Nguyen H.D.T."/>
            <person name="van Gent-Pelzer M.P.E."/>
            <person name="Joly D.L."/>
            <person name="van de Geest H.C."/>
            <person name="Bonants P.J.M."/>
            <person name="Smith D.S."/>
            <person name="Levesque C.A."/>
            <person name="van der Lee T.A.J."/>
        </authorList>
    </citation>
    <scope>NUCLEOTIDE SEQUENCE [LARGE SCALE GENOMIC DNA]</scope>
    <source>
        <strain evidence="13 14">LEV6574</strain>
    </source>
</reference>
<evidence type="ECO:0000256" key="5">
    <source>
        <dbReference type="ARBA" id="ARBA00022692"/>
    </source>
</evidence>